<proteinExistence type="predicted"/>
<dbReference type="VEuPathDB" id="VectorBase:AQUA014904"/>
<keyword evidence="2" id="KW-1185">Reference proteome</keyword>
<evidence type="ECO:0000313" key="1">
    <source>
        <dbReference type="EnsemblMetazoa" id="AQUA014904-PA"/>
    </source>
</evidence>
<dbReference type="EnsemblMetazoa" id="AQUA014904-RA">
    <property type="protein sequence ID" value="AQUA014904-PA"/>
    <property type="gene ID" value="AQUA014904"/>
</dbReference>
<protein>
    <submittedName>
        <fullName evidence="1">Uncharacterized protein</fullName>
    </submittedName>
</protein>
<evidence type="ECO:0000313" key="2">
    <source>
        <dbReference type="Proteomes" id="UP000076407"/>
    </source>
</evidence>
<sequence length="44" mass="4937">MSAVDRETLEFSSGTVVHERSALYARQQALGPSFSTIEYVKMRS</sequence>
<reference evidence="1" key="1">
    <citation type="submission" date="2020-05" db="UniProtKB">
        <authorList>
            <consortium name="EnsemblMetazoa"/>
        </authorList>
    </citation>
    <scope>IDENTIFICATION</scope>
    <source>
        <strain evidence="1">SANGQUA</strain>
    </source>
</reference>
<dbReference type="AlphaFoldDB" id="A0A182XSU8"/>
<dbReference type="Proteomes" id="UP000076407">
    <property type="component" value="Unassembled WGS sequence"/>
</dbReference>
<name>A0A182XSU8_ANOQN</name>
<organism evidence="1 2">
    <name type="scientific">Anopheles quadriannulatus</name>
    <name type="common">Mosquito</name>
    <dbReference type="NCBI Taxonomy" id="34691"/>
    <lineage>
        <taxon>Eukaryota</taxon>
        <taxon>Metazoa</taxon>
        <taxon>Ecdysozoa</taxon>
        <taxon>Arthropoda</taxon>
        <taxon>Hexapoda</taxon>
        <taxon>Insecta</taxon>
        <taxon>Pterygota</taxon>
        <taxon>Neoptera</taxon>
        <taxon>Endopterygota</taxon>
        <taxon>Diptera</taxon>
        <taxon>Nematocera</taxon>
        <taxon>Culicoidea</taxon>
        <taxon>Culicidae</taxon>
        <taxon>Anophelinae</taxon>
        <taxon>Anopheles</taxon>
    </lineage>
</organism>
<accession>A0A182XSU8</accession>